<dbReference type="Proteomes" id="UP000315783">
    <property type="component" value="Unassembled WGS sequence"/>
</dbReference>
<reference evidence="1 2" key="1">
    <citation type="journal article" date="2019" name="Appl. Microbiol. Biotechnol.">
        <title>Genome sequence of Isaria javanica and comparative genome analysis insights into family S53 peptidase evolution in fungal entomopathogens.</title>
        <authorList>
            <person name="Lin R."/>
            <person name="Zhang X."/>
            <person name="Xin B."/>
            <person name="Zou M."/>
            <person name="Gao Y."/>
            <person name="Qin F."/>
            <person name="Hu Q."/>
            <person name="Xie B."/>
            <person name="Cheng X."/>
        </authorList>
    </citation>
    <scope>NUCLEOTIDE SEQUENCE [LARGE SCALE GENOMIC DNA]</scope>
    <source>
        <strain evidence="1 2">IJ1G</strain>
    </source>
</reference>
<protein>
    <submittedName>
        <fullName evidence="1">Uncharacterized protein</fullName>
    </submittedName>
</protein>
<gene>
    <name evidence="1" type="ORF">IF1G_10915</name>
</gene>
<comment type="caution">
    <text evidence="1">The sequence shown here is derived from an EMBL/GenBank/DDBJ whole genome shotgun (WGS) entry which is preliminary data.</text>
</comment>
<evidence type="ECO:0000313" key="1">
    <source>
        <dbReference type="EMBL" id="TQV90436.1"/>
    </source>
</evidence>
<accession>A0A545ULU1</accession>
<keyword evidence="2" id="KW-1185">Reference proteome</keyword>
<dbReference type="AlphaFoldDB" id="A0A545ULU1"/>
<organism evidence="1 2">
    <name type="scientific">Cordyceps javanica</name>
    <dbReference type="NCBI Taxonomy" id="43265"/>
    <lineage>
        <taxon>Eukaryota</taxon>
        <taxon>Fungi</taxon>
        <taxon>Dikarya</taxon>
        <taxon>Ascomycota</taxon>
        <taxon>Pezizomycotina</taxon>
        <taxon>Sordariomycetes</taxon>
        <taxon>Hypocreomycetidae</taxon>
        <taxon>Hypocreales</taxon>
        <taxon>Cordycipitaceae</taxon>
        <taxon>Cordyceps</taxon>
    </lineage>
</organism>
<dbReference type="EMBL" id="SPUK01000027">
    <property type="protein sequence ID" value="TQV90436.1"/>
    <property type="molecule type" value="Genomic_DNA"/>
</dbReference>
<proteinExistence type="predicted"/>
<evidence type="ECO:0000313" key="2">
    <source>
        <dbReference type="Proteomes" id="UP000315783"/>
    </source>
</evidence>
<name>A0A545ULU1_9HYPO</name>
<sequence>MLDTCSKSSWKEAWRRVIDTPHPQGYSPLHARWPKLEGPIAARLPTLPSPFSLVAPCGAHVTETGLENFCSRLTDGIYHRPISQGSHHYIFAVCTDTEYGTFTNLHLVFTRHARLATTLPRDGYHIWRRLCKYYQQLINYKICAIPCA</sequence>